<protein>
    <submittedName>
        <fullName evidence="2">Uncharacterized protein</fullName>
    </submittedName>
</protein>
<dbReference type="AlphaFoldDB" id="A0A8S9JJ20"/>
<evidence type="ECO:0000256" key="1">
    <source>
        <dbReference type="SAM" id="MobiDB-lite"/>
    </source>
</evidence>
<organism evidence="2 3">
    <name type="scientific">Brassica cretica</name>
    <name type="common">Mustard</name>
    <dbReference type="NCBI Taxonomy" id="69181"/>
    <lineage>
        <taxon>Eukaryota</taxon>
        <taxon>Viridiplantae</taxon>
        <taxon>Streptophyta</taxon>
        <taxon>Embryophyta</taxon>
        <taxon>Tracheophyta</taxon>
        <taxon>Spermatophyta</taxon>
        <taxon>Magnoliopsida</taxon>
        <taxon>eudicotyledons</taxon>
        <taxon>Gunneridae</taxon>
        <taxon>Pentapetalae</taxon>
        <taxon>rosids</taxon>
        <taxon>malvids</taxon>
        <taxon>Brassicales</taxon>
        <taxon>Brassicaceae</taxon>
        <taxon>Brassiceae</taxon>
        <taxon>Brassica</taxon>
    </lineage>
</organism>
<proteinExistence type="predicted"/>
<name>A0A8S9JJ20_BRACR</name>
<sequence length="108" mass="12471">MKFKILAKVVARKGKFVVDCKFWKARGHYASDAREVRVEIRDATRPPPPLAAARGEEREERRRHSEEREGRETARGRGRKRRKAARKREKESTGRASDLQGFSAGLRI</sequence>
<feature type="compositionally biased region" description="Basic and acidic residues" evidence="1">
    <location>
        <begin position="54"/>
        <end position="75"/>
    </location>
</feature>
<dbReference type="Proteomes" id="UP000712281">
    <property type="component" value="Unassembled WGS sequence"/>
</dbReference>
<comment type="caution">
    <text evidence="2">The sequence shown here is derived from an EMBL/GenBank/DDBJ whole genome shotgun (WGS) entry which is preliminary data.</text>
</comment>
<feature type="compositionally biased region" description="Basic and acidic residues" evidence="1">
    <location>
        <begin position="34"/>
        <end position="44"/>
    </location>
</feature>
<evidence type="ECO:0000313" key="3">
    <source>
        <dbReference type="Proteomes" id="UP000712281"/>
    </source>
</evidence>
<dbReference type="EMBL" id="QGKW02001660">
    <property type="protein sequence ID" value="KAF2581377.1"/>
    <property type="molecule type" value="Genomic_DNA"/>
</dbReference>
<feature type="compositionally biased region" description="Basic residues" evidence="1">
    <location>
        <begin position="76"/>
        <end position="87"/>
    </location>
</feature>
<gene>
    <name evidence="2" type="ORF">F2Q68_00006845</name>
</gene>
<accession>A0A8S9JJ20</accession>
<reference evidence="2" key="1">
    <citation type="submission" date="2019-12" db="EMBL/GenBank/DDBJ databases">
        <title>Genome sequencing and annotation of Brassica cretica.</title>
        <authorList>
            <person name="Studholme D.J."/>
            <person name="Sarris P.F."/>
        </authorList>
    </citation>
    <scope>NUCLEOTIDE SEQUENCE</scope>
    <source>
        <strain evidence="2">PFS-001/15</strain>
        <tissue evidence="2">Leaf</tissue>
    </source>
</reference>
<feature type="region of interest" description="Disordered" evidence="1">
    <location>
        <begin position="34"/>
        <end position="108"/>
    </location>
</feature>
<evidence type="ECO:0000313" key="2">
    <source>
        <dbReference type="EMBL" id="KAF2581377.1"/>
    </source>
</evidence>